<evidence type="ECO:0000259" key="1">
    <source>
        <dbReference type="Pfam" id="PF00501"/>
    </source>
</evidence>
<dbReference type="PANTHER" id="PTHR45398:SF1">
    <property type="entry name" value="ENZYME, PUTATIVE (JCVI)-RELATED"/>
    <property type="match status" value="1"/>
</dbReference>
<dbReference type="Pfam" id="PF22818">
    <property type="entry name" value="ApeI-like"/>
    <property type="match status" value="1"/>
</dbReference>
<dbReference type="InterPro" id="IPR054545">
    <property type="entry name" value="ApeI-like"/>
</dbReference>
<dbReference type="PANTHER" id="PTHR45398">
    <property type="match status" value="1"/>
</dbReference>
<dbReference type="Proteomes" id="UP000014634">
    <property type="component" value="Unassembled WGS sequence"/>
</dbReference>
<dbReference type="Pfam" id="PF00501">
    <property type="entry name" value="AMP-binding"/>
    <property type="match status" value="1"/>
</dbReference>
<dbReference type="AlphaFoldDB" id="A0AA87NSS9"/>
<organism evidence="3 4">
    <name type="scientific">Treponema medium ATCC 700293</name>
    <dbReference type="NCBI Taxonomy" id="1125700"/>
    <lineage>
        <taxon>Bacteria</taxon>
        <taxon>Pseudomonadati</taxon>
        <taxon>Spirochaetota</taxon>
        <taxon>Spirochaetia</taxon>
        <taxon>Spirochaetales</taxon>
        <taxon>Treponemataceae</taxon>
        <taxon>Treponema</taxon>
    </lineage>
</organism>
<dbReference type="SUPFAM" id="SSF56801">
    <property type="entry name" value="Acetyl-CoA synthetase-like"/>
    <property type="match status" value="1"/>
</dbReference>
<dbReference type="Gene3D" id="3.40.50.12780">
    <property type="entry name" value="N-terminal domain of ligase-like"/>
    <property type="match status" value="1"/>
</dbReference>
<comment type="caution">
    <text evidence="3">The sequence shown here is derived from an EMBL/GenBank/DDBJ whole genome shotgun (WGS) entry which is preliminary data.</text>
</comment>
<sequence length="576" mass="64794">MFKLLSKTDFYSLRDSSQPFLVDSSSTDNKTIADFVHDIAIVYPHFSARQETVFLIFSENIYEFMVIFFTALLAKKKVCLLNTNKYAYIKGLFNDDTLFISDTSETQLSVSQLLCDAANTTHTDSIDCAILKGLTISPAADIHFYTSGSTGKPKVIEKKFSHLEREVEELFACFGEDITDSLFLTSVFHYHVYGFLFYVLLPFAVQCPIFSNRINYLETCAGFSSWKKITFVSSPAFLKRIVKIPLTPSTQWTVFSSAGALDAAGSSNCADIFGTEAIEIYGSTETGGIAWRKQKTNPLWRPFPCVSISAAPDNTFTARSPYFDGTVMGGDLIACTDEGLFTLLGRVDSTVKIEGRRIDLKDIDTKLLALSDCADCHTIYHKTNRREQTVSFIVLKKDTPLYTLYLEDEQAVKKHIQDYLYAYFDKTLAPRKIYILDAIPKNAMGKINHAQLESLLNRAAPYEYTAQPICFTDGHYSVKIDISFPETSFFFRGHFDGFPLVPAVAQIKTAFDISKKLFSHPLYIKTAKKLKYTNMIHPGIPLILSLDFFPQGKKLSFSFSDADKIYSSGILHLEGF</sequence>
<accession>A0AA87NSS9</accession>
<protein>
    <recommendedName>
        <fullName evidence="5">AMP-dependent synthetase/ligase domain-containing protein</fullName>
    </recommendedName>
</protein>
<feature type="domain" description="ApeI dehydratase-like" evidence="2">
    <location>
        <begin position="476"/>
        <end position="569"/>
    </location>
</feature>
<feature type="domain" description="AMP-dependent synthetase/ligase" evidence="1">
    <location>
        <begin position="144"/>
        <end position="294"/>
    </location>
</feature>
<dbReference type="InterPro" id="IPR045851">
    <property type="entry name" value="AMP-bd_C_sf"/>
</dbReference>
<dbReference type="Gene3D" id="3.30.300.30">
    <property type="match status" value="1"/>
</dbReference>
<dbReference type="Gene3D" id="3.10.129.10">
    <property type="entry name" value="Hotdog Thioesterase"/>
    <property type="match status" value="1"/>
</dbReference>
<reference evidence="3 4" key="1">
    <citation type="submission" date="2013-04" db="EMBL/GenBank/DDBJ databases">
        <title>The Genome Sequence of Treponema medium ATCC 700293.</title>
        <authorList>
            <consortium name="The Broad Institute Genomics Platform"/>
            <person name="Earl A."/>
            <person name="Ward D."/>
            <person name="Feldgarden M."/>
            <person name="Gevers D."/>
            <person name="Leonetti C."/>
            <person name="Blanton J.M."/>
            <person name="Dewhirst F.E."/>
            <person name="Izard J."/>
            <person name="Walker B."/>
            <person name="Young S."/>
            <person name="Zeng Q."/>
            <person name="Gargeya S."/>
            <person name="Fitzgerald M."/>
            <person name="Haas B."/>
            <person name="Abouelleil A."/>
            <person name="Allen A.W."/>
            <person name="Alvarado L."/>
            <person name="Arachchi H.M."/>
            <person name="Berlin A.M."/>
            <person name="Chapman S.B."/>
            <person name="Gainer-Dewar J."/>
            <person name="Goldberg J."/>
            <person name="Griggs A."/>
            <person name="Gujja S."/>
            <person name="Hansen M."/>
            <person name="Howarth C."/>
            <person name="Imamovic A."/>
            <person name="Ireland A."/>
            <person name="Larimer J."/>
            <person name="McCowan C."/>
            <person name="Murphy C."/>
            <person name="Pearson M."/>
            <person name="Poon T.W."/>
            <person name="Priest M."/>
            <person name="Roberts A."/>
            <person name="Saif S."/>
            <person name="Shea T."/>
            <person name="Sisk P."/>
            <person name="Sykes S."/>
            <person name="Wortman J."/>
            <person name="Nusbaum C."/>
            <person name="Birren B."/>
        </authorList>
    </citation>
    <scope>NUCLEOTIDE SEQUENCE [LARGE SCALE GENOMIC DNA]</scope>
    <source>
        <strain evidence="3 4">ATCC 700293</strain>
    </source>
</reference>
<dbReference type="EMBL" id="ATFE01000004">
    <property type="protein sequence ID" value="EPF29427.1"/>
    <property type="molecule type" value="Genomic_DNA"/>
</dbReference>
<evidence type="ECO:0000313" key="4">
    <source>
        <dbReference type="Proteomes" id="UP000014634"/>
    </source>
</evidence>
<evidence type="ECO:0000313" key="3">
    <source>
        <dbReference type="EMBL" id="EPF29427.1"/>
    </source>
</evidence>
<evidence type="ECO:0008006" key="5">
    <source>
        <dbReference type="Google" id="ProtNLM"/>
    </source>
</evidence>
<dbReference type="RefSeq" id="WP_016522683.1">
    <property type="nucleotide sequence ID" value="NZ_KE332517.1"/>
</dbReference>
<dbReference type="InterPro" id="IPR000873">
    <property type="entry name" value="AMP-dep_synth/lig_dom"/>
</dbReference>
<dbReference type="InterPro" id="IPR042099">
    <property type="entry name" value="ANL_N_sf"/>
</dbReference>
<proteinExistence type="predicted"/>
<name>A0AA87NSS9_TREMD</name>
<gene>
    <name evidence="3" type="ORF">HMPREF9195_00713</name>
</gene>
<evidence type="ECO:0000259" key="2">
    <source>
        <dbReference type="Pfam" id="PF22818"/>
    </source>
</evidence>